<dbReference type="SMART" id="SM00955">
    <property type="entry name" value="RNB"/>
    <property type="match status" value="1"/>
</dbReference>
<dbReference type="PANTHER" id="PTHR23355">
    <property type="entry name" value="RIBONUCLEASE"/>
    <property type="match status" value="1"/>
</dbReference>
<dbReference type="InterPro" id="IPR056404">
    <property type="entry name" value="HTH_RNase_II"/>
</dbReference>
<sequence>MFARIDKDTESRIVLGAIMSLQSLFVLGMQYGAKANSIPPVGGSVSNSMNSEINGVIVKWDASCTKKLKSEGNRIPAMNLLSEMKRKRSPQGAYDLLVSLGIWQADEDLGLLRSGFQLRFDDSEIQSAKEACSNMHDVDELLNIREDLSFQKVYTIDSASTTEIDDGLSVEKFTKDDGSNGKRFWIHIADGERWAPPGSRVFDIAKQRATSLYLPQGSIPMIPEILCTEKMSLNANAEKCSLSLGVELAPDGSVIDSSIRMTASTIKVSYRLTYDDVDEMLEDGIAYNEEWELGELFAAAKTRRDYRIRNGSAEAFVPTQIPQYSISTYTDDVSHDNVGIALNIQVSHNGGKNQSMVDCHDKSATMTYATPVSAASMLVTEMMILAGEAVGRWKMWERKQNSHGCSQDHLRHLLRIPFRTQPSPDYRSRMREKSIMEDLLNNDTGGGLCHAWYARRFFSPAEIREVPSPHSGLGIECYTQWSSPIRRFGDLQVHATIKRYLRRKRMMEMKLNGSTIPSNITFNDIGCDPELFATEATLPLLNMTDTDIDFTHGLASLKAARVVQRSSQTYWMLEFIRRIDRSKTFEAVILGCRNPSRKQYMIYIHELGLEWQYTSPVDNLTSGTRMVVKATNILPRNGQMTLVRVHF</sequence>
<comment type="caution">
    <text evidence="4">The sequence shown here is derived from an EMBL/GenBank/DDBJ whole genome shotgun (WGS) entry which is preliminary data.</text>
</comment>
<dbReference type="GO" id="GO:0003723">
    <property type="term" value="F:RNA binding"/>
    <property type="evidence" value="ECO:0007669"/>
    <property type="project" value="InterPro"/>
</dbReference>
<keyword evidence="2" id="KW-0472">Membrane</keyword>
<dbReference type="Pfam" id="PF23161">
    <property type="entry name" value="HTH_RNase_II"/>
    <property type="match status" value="1"/>
</dbReference>
<evidence type="ECO:0000313" key="4">
    <source>
        <dbReference type="EMBL" id="CAJ1962493.1"/>
    </source>
</evidence>
<evidence type="ECO:0000259" key="3">
    <source>
        <dbReference type="SMART" id="SM00955"/>
    </source>
</evidence>
<dbReference type="AlphaFoldDB" id="A0AAD2G4F2"/>
<protein>
    <recommendedName>
        <fullName evidence="1">DIS3-like exonuclease 1</fullName>
    </recommendedName>
</protein>
<feature type="domain" description="RNB" evidence="3">
    <location>
        <begin position="145"/>
        <end position="503"/>
    </location>
</feature>
<dbReference type="EMBL" id="CAKOGP040002106">
    <property type="protein sequence ID" value="CAJ1962493.1"/>
    <property type="molecule type" value="Genomic_DNA"/>
</dbReference>
<keyword evidence="5" id="KW-1185">Reference proteome</keyword>
<evidence type="ECO:0000256" key="2">
    <source>
        <dbReference type="SAM" id="Phobius"/>
    </source>
</evidence>
<dbReference type="GO" id="GO:0006402">
    <property type="term" value="P:mRNA catabolic process"/>
    <property type="evidence" value="ECO:0007669"/>
    <property type="project" value="TreeGrafter"/>
</dbReference>
<evidence type="ECO:0000256" key="1">
    <source>
        <dbReference type="ARBA" id="ARBA00016366"/>
    </source>
</evidence>
<reference evidence="4" key="1">
    <citation type="submission" date="2023-08" db="EMBL/GenBank/DDBJ databases">
        <authorList>
            <person name="Audoor S."/>
            <person name="Bilcke G."/>
        </authorList>
    </citation>
    <scope>NUCLEOTIDE SEQUENCE</scope>
</reference>
<accession>A0AAD2G4F2</accession>
<keyword evidence="2" id="KW-0812">Transmembrane</keyword>
<dbReference type="SUPFAM" id="SSF50249">
    <property type="entry name" value="Nucleic acid-binding proteins"/>
    <property type="match status" value="1"/>
</dbReference>
<keyword evidence="2" id="KW-1133">Transmembrane helix</keyword>
<dbReference type="PANTHER" id="PTHR23355:SF30">
    <property type="entry name" value="DIS3-LIKE EXONUCLEASE 1"/>
    <property type="match status" value="1"/>
</dbReference>
<evidence type="ECO:0000313" key="5">
    <source>
        <dbReference type="Proteomes" id="UP001295423"/>
    </source>
</evidence>
<dbReference type="Proteomes" id="UP001295423">
    <property type="component" value="Unassembled WGS sequence"/>
</dbReference>
<name>A0AAD2G4F2_9STRA</name>
<dbReference type="InterPro" id="IPR050180">
    <property type="entry name" value="RNR_Ribonuclease"/>
</dbReference>
<dbReference type="Pfam" id="PF00773">
    <property type="entry name" value="RNB"/>
    <property type="match status" value="1"/>
</dbReference>
<organism evidence="4 5">
    <name type="scientific">Cylindrotheca closterium</name>
    <dbReference type="NCBI Taxonomy" id="2856"/>
    <lineage>
        <taxon>Eukaryota</taxon>
        <taxon>Sar</taxon>
        <taxon>Stramenopiles</taxon>
        <taxon>Ochrophyta</taxon>
        <taxon>Bacillariophyta</taxon>
        <taxon>Bacillariophyceae</taxon>
        <taxon>Bacillariophycidae</taxon>
        <taxon>Bacillariales</taxon>
        <taxon>Bacillariaceae</taxon>
        <taxon>Cylindrotheca</taxon>
    </lineage>
</organism>
<dbReference type="InterPro" id="IPR012340">
    <property type="entry name" value="NA-bd_OB-fold"/>
</dbReference>
<proteinExistence type="predicted"/>
<gene>
    <name evidence="4" type="ORF">CYCCA115_LOCUS19714</name>
</gene>
<feature type="transmembrane region" description="Helical" evidence="2">
    <location>
        <begin position="12"/>
        <end position="31"/>
    </location>
</feature>
<dbReference type="InterPro" id="IPR001900">
    <property type="entry name" value="RNase_II/R"/>
</dbReference>
<dbReference type="GO" id="GO:0000175">
    <property type="term" value="F:3'-5'-RNA exonuclease activity"/>
    <property type="evidence" value="ECO:0007669"/>
    <property type="project" value="TreeGrafter"/>
</dbReference>